<dbReference type="EMBL" id="KB486406">
    <property type="protein sequence ID" value="EMP41670.1"/>
    <property type="molecule type" value="Genomic_DNA"/>
</dbReference>
<dbReference type="Proteomes" id="UP000031443">
    <property type="component" value="Unassembled WGS sequence"/>
</dbReference>
<proteinExistence type="inferred from homology"/>
<dbReference type="Pfam" id="PF16021">
    <property type="entry name" value="PDCD7"/>
    <property type="match status" value="1"/>
</dbReference>
<evidence type="ECO:0000256" key="3">
    <source>
        <dbReference type="ARBA" id="ARBA00022741"/>
    </source>
</evidence>
<evidence type="ECO:0000259" key="9">
    <source>
        <dbReference type="PROSITE" id="PS51497"/>
    </source>
</evidence>
<feature type="compositionally biased region" description="Acidic residues" evidence="8">
    <location>
        <begin position="280"/>
        <end position="298"/>
    </location>
</feature>
<comment type="similarity">
    <text evidence="1">Belongs to the small GTPase superfamily. Ras family.</text>
</comment>
<accession>M7C0K0</accession>
<evidence type="ECO:0000256" key="4">
    <source>
        <dbReference type="ARBA" id="ARBA00022801"/>
    </source>
</evidence>
<evidence type="ECO:0000256" key="2">
    <source>
        <dbReference type="ARBA" id="ARBA00011984"/>
    </source>
</evidence>
<evidence type="ECO:0000256" key="7">
    <source>
        <dbReference type="ARBA" id="ARBA00071351"/>
    </source>
</evidence>
<dbReference type="InterPro" id="IPR005225">
    <property type="entry name" value="Small_GTP-bd"/>
</dbReference>
<dbReference type="EC" id="3.6.5.2" evidence="2"/>
<dbReference type="InterPro" id="IPR051065">
    <property type="entry name" value="Ras-related_GTPase"/>
</dbReference>
<feature type="region of interest" description="Disordered" evidence="8">
    <location>
        <begin position="269"/>
        <end position="312"/>
    </location>
</feature>
<feature type="domain" description="UMA" evidence="9">
    <location>
        <begin position="143"/>
        <end position="193"/>
    </location>
</feature>
<dbReference type="PANTHER" id="PTHR45704">
    <property type="entry name" value="RAS-LIKE FAMILY MEMBER 11"/>
    <property type="match status" value="1"/>
</dbReference>
<dbReference type="SMART" id="SM00173">
    <property type="entry name" value="RAS"/>
    <property type="match status" value="1"/>
</dbReference>
<dbReference type="Pfam" id="PF00071">
    <property type="entry name" value="Ras"/>
    <property type="match status" value="1"/>
</dbReference>
<dbReference type="SMART" id="SM00175">
    <property type="entry name" value="RAB"/>
    <property type="match status" value="1"/>
</dbReference>
<dbReference type="FunFam" id="3.40.50.300:FF:001016">
    <property type="entry name" value="ras-like protein family member 12"/>
    <property type="match status" value="1"/>
</dbReference>
<feature type="region of interest" description="Disordered" evidence="8">
    <location>
        <begin position="766"/>
        <end position="795"/>
    </location>
</feature>
<evidence type="ECO:0000313" key="11">
    <source>
        <dbReference type="Proteomes" id="UP000031443"/>
    </source>
</evidence>
<feature type="compositionally biased region" description="Basic and acidic residues" evidence="8">
    <location>
        <begin position="99"/>
        <end position="115"/>
    </location>
</feature>
<comment type="catalytic activity">
    <reaction evidence="6">
        <text>GTP + H2O = GDP + phosphate + H(+)</text>
        <dbReference type="Rhea" id="RHEA:19669"/>
        <dbReference type="ChEBI" id="CHEBI:15377"/>
        <dbReference type="ChEBI" id="CHEBI:15378"/>
        <dbReference type="ChEBI" id="CHEBI:37565"/>
        <dbReference type="ChEBI" id="CHEBI:43474"/>
        <dbReference type="ChEBI" id="CHEBI:58189"/>
        <dbReference type="EC" id="3.6.5.2"/>
    </reaction>
</comment>
<dbReference type="InterPro" id="IPR027417">
    <property type="entry name" value="P-loop_NTPase"/>
</dbReference>
<dbReference type="Gene3D" id="1.20.120.1920">
    <property type="entry name" value="UBAP1 SOUBA domain"/>
    <property type="match status" value="1"/>
</dbReference>
<gene>
    <name evidence="10" type="ORF">UY3_01065</name>
</gene>
<evidence type="ECO:0000313" key="10">
    <source>
        <dbReference type="EMBL" id="EMP41670.1"/>
    </source>
</evidence>
<feature type="region of interest" description="Disordered" evidence="8">
    <location>
        <begin position="95"/>
        <end position="115"/>
    </location>
</feature>
<reference evidence="11" key="1">
    <citation type="journal article" date="2013" name="Nat. Genet.">
        <title>The draft genomes of soft-shell turtle and green sea turtle yield insights into the development and evolution of the turtle-specific body plan.</title>
        <authorList>
            <person name="Wang Z."/>
            <person name="Pascual-Anaya J."/>
            <person name="Zadissa A."/>
            <person name="Li W."/>
            <person name="Niimura Y."/>
            <person name="Huang Z."/>
            <person name="Li C."/>
            <person name="White S."/>
            <person name="Xiong Z."/>
            <person name="Fang D."/>
            <person name="Wang B."/>
            <person name="Ming Y."/>
            <person name="Chen Y."/>
            <person name="Zheng Y."/>
            <person name="Kuraku S."/>
            <person name="Pignatelli M."/>
            <person name="Herrero J."/>
            <person name="Beal K."/>
            <person name="Nozawa M."/>
            <person name="Li Q."/>
            <person name="Wang J."/>
            <person name="Zhang H."/>
            <person name="Yu L."/>
            <person name="Shigenobu S."/>
            <person name="Wang J."/>
            <person name="Liu J."/>
            <person name="Flicek P."/>
            <person name="Searle S."/>
            <person name="Wang J."/>
            <person name="Kuratani S."/>
            <person name="Yin Y."/>
            <person name="Aken B."/>
            <person name="Zhang G."/>
            <person name="Irie N."/>
        </authorList>
    </citation>
    <scope>NUCLEOTIDE SEQUENCE [LARGE SCALE GENOMIC DNA]</scope>
</reference>
<dbReference type="InterPro" id="IPR023340">
    <property type="entry name" value="UMA"/>
</dbReference>
<dbReference type="InterPro" id="IPR001806">
    <property type="entry name" value="Small_GTPase"/>
</dbReference>
<keyword evidence="4" id="KW-0378">Hydrolase</keyword>
<dbReference type="GO" id="GO:0005525">
    <property type="term" value="F:GTP binding"/>
    <property type="evidence" value="ECO:0007669"/>
    <property type="project" value="UniProtKB-KW"/>
</dbReference>
<evidence type="ECO:0000256" key="1">
    <source>
        <dbReference type="ARBA" id="ARBA00008344"/>
    </source>
</evidence>
<protein>
    <recommendedName>
        <fullName evidence="7">Ras-like protein family member 12</fullName>
        <ecNumber evidence="2">3.6.5.2</ecNumber>
    </recommendedName>
</protein>
<evidence type="ECO:0000256" key="6">
    <source>
        <dbReference type="ARBA" id="ARBA00048098"/>
    </source>
</evidence>
<dbReference type="InterPro" id="IPR042575">
    <property type="entry name" value="UBAP1_C"/>
</dbReference>
<dbReference type="PROSITE" id="PS51421">
    <property type="entry name" value="RAS"/>
    <property type="match status" value="1"/>
</dbReference>
<keyword evidence="3" id="KW-0547">Nucleotide-binding</keyword>
<dbReference type="SMART" id="SM00174">
    <property type="entry name" value="RHO"/>
    <property type="match status" value="1"/>
</dbReference>
<evidence type="ECO:0000256" key="8">
    <source>
        <dbReference type="SAM" id="MobiDB-lite"/>
    </source>
</evidence>
<dbReference type="AlphaFoldDB" id="M7C0K0"/>
<feature type="region of interest" description="Disordered" evidence="8">
    <location>
        <begin position="415"/>
        <end position="453"/>
    </location>
</feature>
<dbReference type="eggNOG" id="ENOG502RVS1">
    <property type="taxonomic scope" value="Eukaryota"/>
</dbReference>
<keyword evidence="11" id="KW-1185">Reference proteome</keyword>
<dbReference type="PRINTS" id="PR00449">
    <property type="entry name" value="RASTRNSFRMNG"/>
</dbReference>
<dbReference type="NCBIfam" id="TIGR00231">
    <property type="entry name" value="small_GTP"/>
    <property type="match status" value="1"/>
</dbReference>
<dbReference type="PROSITE" id="PS51419">
    <property type="entry name" value="RAB"/>
    <property type="match status" value="1"/>
</dbReference>
<sequence>MGEEVRERELKAAADSVLSEVRKKQADTKRMVDILRALEKLRKLRKEAAGRKGVCPPPSADEDFEHHIQRLRTLIRKRSELYEAEERALRVMLEGEQEEERKREMEKKQKKEREKLLQQKRDIDSKLFGDPDCKISRDNMSCLDDVPFKMSKSFEDDSAEGANLISLADFDIPDCTEILMCTMHDFSLERKVLYWIEAASGQETPWYGVTTDAVPTAPPCWLLLVDPKENYVINTQNEERAGGKAKDGVTHTTSVRRCVSLSAADVKYGPSTARGTPSETESEDWYSEENEYSEDDEYSSTTGEESNKEEENILDNKFVESAMPQRSRVHQFRPRTSPVLLDPSSENCCHEPVTANLIKQRRSMILFNNMKNELEEAKKKLAALVHPLNRTSVERKLAPRLVSLYQRSRSSRNLRYGPASDVSLMGTLTPTPPPTPCCSPRTPSAARSIPPIRNHKPTVASLSPYSCLPPPSGALRHPSSHRTHPDSTADLLSALSQEERDLIEPVIALGYPIRRAILALQKTGRQSLGQFLSYLSACDRLLKQGYEEGQVEEAMEMFQYSEKKGSTVEKVLQAKHGSSLIKDNAVIGIDGINQILGHRLHLKKSCTFNRLEILLTGQHGSLPCQDPEHEEKSHGTQVLDLDFILRALLHARLEERTEVLTVFHQQSLVRGEKLLLHFDAHSSPQERLHGLIRSQPSNAGDLNQGSRVKLRQNRPIFTKHLDFSGTGMWLHLNYSDQLYLSPLPAPPAFVAATACSDPYQELGEERSVADHSVQGKRMSSMFGKPRAAPSTTDRHLPSLLPECNVAILGCRGSGKSALTVKFLTKRFISEYDPNLEDTYTSEETVDQQPVLMKVMDTADQDVPVNCERYLNWANAFMVVYSIDNKRSFEGCRQYLDIISLHAKGIQHDYPILLLGNKLDLEQYRQVTKAEGVSLAAKHGCSFYEVSACLEFEAVQHVFHEAAREVRREMERNLPVRPLFITEERPFLHLAAPTAVASKHGLASCTLNTLSTVNYKEIPSVAQAKLVTVKSSRAQSKRKAPTLTLLKGFKIF</sequence>
<keyword evidence="5" id="KW-0342">GTP-binding</keyword>
<organism evidence="10 11">
    <name type="scientific">Chelonia mydas</name>
    <name type="common">Green sea-turtle</name>
    <name type="synonym">Chelonia agassizi</name>
    <dbReference type="NCBI Taxonomy" id="8469"/>
    <lineage>
        <taxon>Eukaryota</taxon>
        <taxon>Metazoa</taxon>
        <taxon>Chordata</taxon>
        <taxon>Craniata</taxon>
        <taxon>Vertebrata</taxon>
        <taxon>Euteleostomi</taxon>
        <taxon>Archelosauria</taxon>
        <taxon>Testudinata</taxon>
        <taxon>Testudines</taxon>
        <taxon>Cryptodira</taxon>
        <taxon>Durocryptodira</taxon>
        <taxon>Americhelydia</taxon>
        <taxon>Chelonioidea</taxon>
        <taxon>Cheloniidae</taxon>
        <taxon>Chelonia</taxon>
    </lineage>
</organism>
<dbReference type="Gene3D" id="3.40.50.300">
    <property type="entry name" value="P-loop containing nucleotide triphosphate hydrolases"/>
    <property type="match status" value="1"/>
</dbReference>
<dbReference type="CDD" id="cd04146">
    <property type="entry name" value="RERG_RasL11_like"/>
    <property type="match status" value="1"/>
</dbReference>
<dbReference type="STRING" id="8469.M7C0K0"/>
<dbReference type="PROSITE" id="PS51497">
    <property type="entry name" value="UMA"/>
    <property type="match status" value="1"/>
</dbReference>
<dbReference type="GO" id="GO:0003925">
    <property type="term" value="F:G protein activity"/>
    <property type="evidence" value="ECO:0007669"/>
    <property type="project" value="UniProtKB-EC"/>
</dbReference>
<dbReference type="InterPro" id="IPR031974">
    <property type="entry name" value="PDCD7"/>
</dbReference>
<name>M7C0K0_CHEMY</name>
<dbReference type="SUPFAM" id="SSF52540">
    <property type="entry name" value="P-loop containing nucleoside triphosphate hydrolases"/>
    <property type="match status" value="1"/>
</dbReference>
<evidence type="ECO:0000256" key="5">
    <source>
        <dbReference type="ARBA" id="ARBA00023134"/>
    </source>
</evidence>